<proteinExistence type="predicted"/>
<organism evidence="2 3">
    <name type="scientific">Brevibacterium metallidurans</name>
    <dbReference type="NCBI Taxonomy" id="1482676"/>
    <lineage>
        <taxon>Bacteria</taxon>
        <taxon>Bacillati</taxon>
        <taxon>Actinomycetota</taxon>
        <taxon>Actinomycetes</taxon>
        <taxon>Micrococcales</taxon>
        <taxon>Brevibacteriaceae</taxon>
        <taxon>Brevibacterium</taxon>
    </lineage>
</organism>
<dbReference type="InterPro" id="IPR052754">
    <property type="entry name" value="NTPase_KAP_P-loop"/>
</dbReference>
<dbReference type="InterPro" id="IPR027417">
    <property type="entry name" value="P-loop_NTPase"/>
</dbReference>
<protein>
    <submittedName>
        <fullName evidence="2">KAP family P-loop domain protein</fullName>
    </submittedName>
</protein>
<dbReference type="InterPro" id="IPR011646">
    <property type="entry name" value="KAP_P-loop"/>
</dbReference>
<dbReference type="Proteomes" id="UP001498238">
    <property type="component" value="Unassembled WGS sequence"/>
</dbReference>
<evidence type="ECO:0000313" key="2">
    <source>
        <dbReference type="EMBL" id="GAA0035827.1"/>
    </source>
</evidence>
<dbReference type="EMBL" id="BAAAAF010000005">
    <property type="protein sequence ID" value="GAA0035827.1"/>
    <property type="molecule type" value="Genomic_DNA"/>
</dbReference>
<dbReference type="PANTHER" id="PTHR22674:SF6">
    <property type="entry name" value="NTPASE KAP FAMILY P-LOOP DOMAIN-CONTAINING PROTEIN 1"/>
    <property type="match status" value="1"/>
</dbReference>
<sequence length="576" mass="62373">MTDSAILRLWDDNPSLDDFLGFDAVVDPIVKAIGTANVDPLAIGVHSPWGGGKSTVLNLLESRLEAAGRYVVIRTDPWQYDNHDDVRGSLIAEVLDQLGAAFQADSTVKDRVADLLKRISWTRVGLALGKGALTMQWKPDELIDAFTPKARSDDKSMSGFKDSFGKLIGGLPDVDRVVVMVDDLDRCLPPAVMATLEGIKLFLAVPKMVFVVAADQEMVRDSIAVSLGETNRSGALATRYLEKIVQLPVTLPRLATADAEAYIGLLLTQTEGATPDEIEALANHCSSRRQLGLSPLLGDLGKLSPKPSEESLSLAAQLAEGLSADRLANPRQIKRFLNAFGVRSMVAHSRKVSIAPAVLMKMLLLEDLHRSSFETLAATPRPERTALLTAWEGWAHGEDGVTRPDKIGEDTHHWAASEPSLAELDLSLYLDLAASLLNVRAGEDTSDTVIRLVTDLLGTGTAAREAALVELTALGEAEQRAAMELSLRQGRRLDDLDVLFEMTIQWADKTPSLVELVIEAAGELLRRLTTGTVVNMNGATLKAQYQPILQRLATEDGIDDMVAQAAKMEIESTNGH</sequence>
<dbReference type="Pfam" id="PF07693">
    <property type="entry name" value="KAP_NTPase"/>
    <property type="match status" value="1"/>
</dbReference>
<keyword evidence="3" id="KW-1185">Reference proteome</keyword>
<dbReference type="PANTHER" id="PTHR22674">
    <property type="entry name" value="NTPASE, KAP FAMILY P-LOOP DOMAIN-CONTAINING 1"/>
    <property type="match status" value="1"/>
</dbReference>
<accession>A0ABN0SN23</accession>
<reference evidence="2 3" key="1">
    <citation type="submission" date="2024-01" db="EMBL/GenBank/DDBJ databases">
        <title>Characterization of antibiotic resistant novel bacterial strains and their environmental applications.</title>
        <authorList>
            <person name="Manzoor S."/>
            <person name="Abbas S."/>
            <person name="Arshad M."/>
            <person name="Ahmed I."/>
        </authorList>
    </citation>
    <scope>NUCLEOTIDE SEQUENCE [LARGE SCALE GENOMIC DNA]</scope>
    <source>
        <strain evidence="2 3">NCCP-602</strain>
    </source>
</reference>
<name>A0ABN0SN23_9MICO</name>
<comment type="caution">
    <text evidence="2">The sequence shown here is derived from an EMBL/GenBank/DDBJ whole genome shotgun (WGS) entry which is preliminary data.</text>
</comment>
<dbReference type="SUPFAM" id="SSF52540">
    <property type="entry name" value="P-loop containing nucleoside triphosphate hydrolases"/>
    <property type="match status" value="1"/>
</dbReference>
<evidence type="ECO:0000259" key="1">
    <source>
        <dbReference type="Pfam" id="PF07693"/>
    </source>
</evidence>
<evidence type="ECO:0000313" key="3">
    <source>
        <dbReference type="Proteomes" id="UP001498238"/>
    </source>
</evidence>
<feature type="domain" description="KAP NTPase" evidence="1">
    <location>
        <begin position="24"/>
        <end position="345"/>
    </location>
</feature>
<gene>
    <name evidence="2" type="ORF">NCCP602_17880</name>
</gene>
<dbReference type="RefSeq" id="WP_339392678.1">
    <property type="nucleotide sequence ID" value="NZ_BAAAAF010000005.1"/>
</dbReference>